<dbReference type="RefSeq" id="XP_015264095.1">
    <property type="nucleotide sequence ID" value="XM_015408609.1"/>
</dbReference>
<comment type="catalytic activity">
    <reaction evidence="12">
        <text>a 1,2-diacyl-sn-glycero-3-phosphocholine + H2O = a 1-acyl-sn-glycero-3-phosphocholine + a fatty acid + H(+)</text>
        <dbReference type="Rhea" id="RHEA:15801"/>
        <dbReference type="ChEBI" id="CHEBI:15377"/>
        <dbReference type="ChEBI" id="CHEBI:15378"/>
        <dbReference type="ChEBI" id="CHEBI:28868"/>
        <dbReference type="ChEBI" id="CHEBI:57643"/>
        <dbReference type="ChEBI" id="CHEBI:58168"/>
        <dbReference type="EC" id="3.1.1.4"/>
    </reaction>
</comment>
<dbReference type="SMART" id="SM00022">
    <property type="entry name" value="PLAc"/>
    <property type="match status" value="1"/>
</dbReference>
<evidence type="ECO:0000256" key="1">
    <source>
        <dbReference type="ARBA" id="ARBA00004170"/>
    </source>
</evidence>
<evidence type="ECO:0000313" key="17">
    <source>
        <dbReference type="RefSeq" id="XP_015264095.1"/>
    </source>
</evidence>
<dbReference type="CDD" id="cd04036">
    <property type="entry name" value="C2_cPLA2"/>
    <property type="match status" value="1"/>
</dbReference>
<dbReference type="Gene3D" id="3.40.1090.10">
    <property type="entry name" value="Cytosolic phospholipase A2 catalytic domain"/>
    <property type="match status" value="1"/>
</dbReference>
<keyword evidence="5 12" id="KW-0479">Metal-binding</keyword>
<keyword evidence="16" id="KW-1185">Reference proteome</keyword>
<keyword evidence="9 11" id="KW-0443">Lipid metabolism</keyword>
<dbReference type="InterPro" id="IPR041847">
    <property type="entry name" value="C2_cPLA2"/>
</dbReference>
<dbReference type="SMART" id="SM00239">
    <property type="entry name" value="C2"/>
    <property type="match status" value="1"/>
</dbReference>
<evidence type="ECO:0000259" key="15">
    <source>
        <dbReference type="PROSITE" id="PS51210"/>
    </source>
</evidence>
<dbReference type="SUPFAM" id="SSF49562">
    <property type="entry name" value="C2 domain (Calcium/lipid-binding domain, CaLB)"/>
    <property type="match status" value="1"/>
</dbReference>
<dbReference type="InterPro" id="IPR016035">
    <property type="entry name" value="Acyl_Trfase/lysoPLipase"/>
</dbReference>
<dbReference type="InterPro" id="IPR000008">
    <property type="entry name" value="C2_dom"/>
</dbReference>
<name>A0ABM1JRK8_GEKJA</name>
<keyword evidence="6 11" id="KW-0378">Hydrolase</keyword>
<evidence type="ECO:0000256" key="12">
    <source>
        <dbReference type="RuleBase" id="RU362102"/>
    </source>
</evidence>
<dbReference type="Proteomes" id="UP000694871">
    <property type="component" value="Unplaced"/>
</dbReference>
<evidence type="ECO:0000256" key="6">
    <source>
        <dbReference type="ARBA" id="ARBA00022801"/>
    </source>
</evidence>
<dbReference type="InterPro" id="IPR002642">
    <property type="entry name" value="LysoPLipase_cat_dom"/>
</dbReference>
<evidence type="ECO:0000256" key="5">
    <source>
        <dbReference type="ARBA" id="ARBA00022723"/>
    </source>
</evidence>
<gene>
    <name evidence="17" type="primary">PLA2G4F</name>
</gene>
<protein>
    <recommendedName>
        <fullName evidence="3 12">Phospholipase A2</fullName>
        <ecNumber evidence="3 12">3.1.1.4</ecNumber>
    </recommendedName>
</protein>
<dbReference type="PROSITE" id="PS50004">
    <property type="entry name" value="C2"/>
    <property type="match status" value="1"/>
</dbReference>
<feature type="domain" description="PLA2c" evidence="15">
    <location>
        <begin position="305"/>
        <end position="866"/>
    </location>
</feature>
<evidence type="ECO:0000313" key="16">
    <source>
        <dbReference type="Proteomes" id="UP000694871"/>
    </source>
</evidence>
<dbReference type="InterPro" id="IPR035892">
    <property type="entry name" value="C2_domain_sf"/>
</dbReference>
<evidence type="ECO:0000256" key="9">
    <source>
        <dbReference type="ARBA" id="ARBA00023098"/>
    </source>
</evidence>
<dbReference type="InterPro" id="IPR040723">
    <property type="entry name" value="cPLA2_C2"/>
</dbReference>
<evidence type="ECO:0000259" key="14">
    <source>
        <dbReference type="PROSITE" id="PS50004"/>
    </source>
</evidence>
<organism evidence="16 17">
    <name type="scientific">Gekko japonicus</name>
    <name type="common">Schlegel's Japanese gecko</name>
    <dbReference type="NCBI Taxonomy" id="146911"/>
    <lineage>
        <taxon>Eukaryota</taxon>
        <taxon>Metazoa</taxon>
        <taxon>Chordata</taxon>
        <taxon>Craniata</taxon>
        <taxon>Vertebrata</taxon>
        <taxon>Euteleostomi</taxon>
        <taxon>Lepidosauria</taxon>
        <taxon>Squamata</taxon>
        <taxon>Bifurcata</taxon>
        <taxon>Gekkota</taxon>
        <taxon>Gekkonidae</taxon>
        <taxon>Gekkoninae</taxon>
        <taxon>Gekko</taxon>
    </lineage>
</organism>
<comment type="domain">
    <text evidence="12">The N-terminal C2 domain associates with lipid membranes upon calcium binding.</text>
</comment>
<dbReference type="Pfam" id="PF18695">
    <property type="entry name" value="cPLA2_C2"/>
    <property type="match status" value="1"/>
</dbReference>
<keyword evidence="4 12" id="KW-0963">Cytoplasm</keyword>
<evidence type="ECO:0000256" key="2">
    <source>
        <dbReference type="ARBA" id="ARBA00004514"/>
    </source>
</evidence>
<dbReference type="EC" id="3.1.1.4" evidence="3 12"/>
<accession>A0ABM1JRK8</accession>
<evidence type="ECO:0000256" key="10">
    <source>
        <dbReference type="ARBA" id="ARBA00023136"/>
    </source>
</evidence>
<keyword evidence="7 12" id="KW-0106">Calcium</keyword>
<dbReference type="PROSITE" id="PS51210">
    <property type="entry name" value="PLA2C"/>
    <property type="match status" value="1"/>
</dbReference>
<evidence type="ECO:0000256" key="11">
    <source>
        <dbReference type="PROSITE-ProRule" id="PRU00555"/>
    </source>
</evidence>
<evidence type="ECO:0000256" key="7">
    <source>
        <dbReference type="ARBA" id="ARBA00022837"/>
    </source>
</evidence>
<evidence type="ECO:0000256" key="13">
    <source>
        <dbReference type="SAM" id="SignalP"/>
    </source>
</evidence>
<keyword evidence="13" id="KW-0732">Signal</keyword>
<dbReference type="GeneID" id="107108204"/>
<evidence type="ECO:0000256" key="3">
    <source>
        <dbReference type="ARBA" id="ARBA00013278"/>
    </source>
</evidence>
<keyword evidence="10" id="KW-0472">Membrane</keyword>
<feature type="signal peptide" evidence="13">
    <location>
        <begin position="1"/>
        <end position="20"/>
    </location>
</feature>
<dbReference type="PANTHER" id="PTHR10728:SF22">
    <property type="entry name" value="CYTOSOLIC PHOSPHOLIPASE A2 ZETA"/>
    <property type="match status" value="1"/>
</dbReference>
<comment type="subcellular location">
    <subcellularLocation>
        <location evidence="2">Cytoplasm</location>
        <location evidence="2">Cytosol</location>
    </subcellularLocation>
    <subcellularLocation>
        <location evidence="1">Membrane</location>
        <topology evidence="1">Peripheral membrane protein</topology>
    </subcellularLocation>
</comment>
<dbReference type="Pfam" id="PF01735">
    <property type="entry name" value="PLA2_B"/>
    <property type="match status" value="1"/>
</dbReference>
<reference evidence="17" key="1">
    <citation type="submission" date="2025-08" db="UniProtKB">
        <authorList>
            <consortium name="RefSeq"/>
        </authorList>
    </citation>
    <scope>IDENTIFICATION</scope>
</reference>
<feature type="domain" description="C2" evidence="14">
    <location>
        <begin position="27"/>
        <end position="145"/>
    </location>
</feature>
<evidence type="ECO:0000256" key="4">
    <source>
        <dbReference type="ARBA" id="ARBA00022490"/>
    </source>
</evidence>
<keyword evidence="8 11" id="KW-0442">Lipid degradation</keyword>
<dbReference type="Gene3D" id="2.60.40.150">
    <property type="entry name" value="C2 domain"/>
    <property type="match status" value="1"/>
</dbReference>
<dbReference type="PANTHER" id="PTHR10728">
    <property type="entry name" value="CYTOSOLIC PHOSPHOLIPASE A2"/>
    <property type="match status" value="1"/>
</dbReference>
<sequence length="866" mass="98811">MFRQAMLGHLSSRMLPLVAAVVLQKKERKETGLYHWRREKHPYYNLTVKILRARNIKGTDLFSKADCYVELHLPTASPVTYRTQVIDNSSDPEWNETFRYRINSSVKNTLELTLFDEDVLVSDELTSVVFDVTGIKPGRPVKNTFKLKEDKEELDVVFLLEKSSDTPTEVLTNGVLVAYPCLCLQGVINKDEKFKLTEHGTNQFKLSLPGSYEKQLNIPCKLDSDQNCEIPFVFHIGKDICSELGVEVEQTITVLQDGVSPDFEKHSTVLGSGTVPFHSLPLGKDTEMTVPLGKEQSVNLHVKAEQIKRNLDVRLGFDLCQEERQFLDKRKKIVSQALSKALKLREDPSKDEVPVIAVLGSGGGMRALTSFYGSLLGLQQLNLLDAVIYLCGISGSTWCLSTLYQDPEWSCKDLRQPISNACDKISSSKVGAFSSERLKYYFQELNAMENEGRRASFTDLWGLIVEYFLLQKQTLLGPTVGCFAEVKVGKDLLHQLVLRAFVLDPTQWPIYAAVNVRPNVSGDDFAEWCEFTPYEVGFRKYGAFIRTEDFDSEFFMGRLIKKHPEPRICCLLGMWGSAFAASLDDVFLKVVGSGLNFLESLGDVVKVIDDSKRFHFRDPMRLKTRLVIPGGPLLQTFQDFFKSRVTAGETFNFMQGLFLHRDYVNLNKFVAWKGTHLDAFPNQLTPMEENLYLVDGGFSINSAFPLVLQPERDVDIILSFNYSWEAPFEVLQLTQKYCKEREIPFPKIILNKEDEEHPKECYMFIDAENARAPIVLHFPLVNDTFYKYKAPGKERESEEEVEFGDFAVEGKDSPYRTLNFTFEPREFDRLVELNCYNVLNNKDAILEALNLALNRRKLKNDNNRRG</sequence>
<dbReference type="SUPFAM" id="SSF52151">
    <property type="entry name" value="FabD/lysophospholipase-like"/>
    <property type="match status" value="1"/>
</dbReference>
<proteinExistence type="predicted"/>
<evidence type="ECO:0000256" key="8">
    <source>
        <dbReference type="ARBA" id="ARBA00022963"/>
    </source>
</evidence>
<feature type="chain" id="PRO_5045470299" description="Phospholipase A2" evidence="13">
    <location>
        <begin position="21"/>
        <end position="866"/>
    </location>
</feature>
<dbReference type="Pfam" id="PF00168">
    <property type="entry name" value="C2"/>
    <property type="match status" value="1"/>
</dbReference>